<dbReference type="RefSeq" id="WP_168976055.1">
    <property type="nucleotide sequence ID" value="NZ_JABAGO010000042.1"/>
</dbReference>
<protein>
    <submittedName>
        <fullName evidence="1">Uncharacterized protein</fullName>
    </submittedName>
</protein>
<dbReference type="EMBL" id="JABAGO010000042">
    <property type="protein sequence ID" value="NMF00259.1"/>
    <property type="molecule type" value="Genomic_DNA"/>
</dbReference>
<name>A0A848CYQ6_ANEAE</name>
<organism evidence="1 2">
    <name type="scientific">Aneurinibacillus aneurinilyticus</name>
    <name type="common">Bacillus aneurinolyticus</name>
    <dbReference type="NCBI Taxonomy" id="1391"/>
    <lineage>
        <taxon>Bacteria</taxon>
        <taxon>Bacillati</taxon>
        <taxon>Bacillota</taxon>
        <taxon>Bacilli</taxon>
        <taxon>Bacillales</taxon>
        <taxon>Paenibacillaceae</taxon>
        <taxon>Aneurinibacillus group</taxon>
        <taxon>Aneurinibacillus</taxon>
    </lineage>
</organism>
<evidence type="ECO:0000313" key="2">
    <source>
        <dbReference type="Proteomes" id="UP000561326"/>
    </source>
</evidence>
<reference evidence="1 2" key="1">
    <citation type="submission" date="2020-04" db="EMBL/GenBank/DDBJ databases">
        <authorList>
            <person name="Hitch T.C.A."/>
            <person name="Wylensek D."/>
            <person name="Clavel T."/>
        </authorList>
    </citation>
    <scope>NUCLEOTIDE SEQUENCE [LARGE SCALE GENOMIC DNA]</scope>
    <source>
        <strain evidence="1 2">WB01_D5_05</strain>
    </source>
</reference>
<dbReference type="Proteomes" id="UP000561326">
    <property type="component" value="Unassembled WGS sequence"/>
</dbReference>
<sequence length="73" mass="8364">MTELGEMLMQAVPDDDIPEQVDTCLPEYKALLERIVKGAEFISSIGPEHKQWAVANRKYEALCQEALRLRWTS</sequence>
<accession>A0A848CYQ6</accession>
<proteinExistence type="predicted"/>
<evidence type="ECO:0000313" key="1">
    <source>
        <dbReference type="EMBL" id="NMF00259.1"/>
    </source>
</evidence>
<dbReference type="AlphaFoldDB" id="A0A848CYQ6"/>
<gene>
    <name evidence="1" type="ORF">HF838_18690</name>
</gene>
<comment type="caution">
    <text evidence="1">The sequence shown here is derived from an EMBL/GenBank/DDBJ whole genome shotgun (WGS) entry which is preliminary data.</text>
</comment>